<dbReference type="AlphaFoldDB" id="A0A6N2KK29"/>
<sequence>MQDLLSKISALEIENKDNAETLQSKIQRKEESRKQIMCVQGEHAALVLGIQQERDGKEISLKAAHSEELKCAKLQAENEMREKIMEVRTEHEVQMKALTCQHEDECRKLQEELDLQKSRKLGKLPRLGIFPVKKLYESSTSERFEALEIVMGISPLKRFV</sequence>
<name>A0A6N2KK29_SALVM</name>
<organism evidence="1">
    <name type="scientific">Salix viminalis</name>
    <name type="common">Common osier</name>
    <name type="synonym">Basket willow</name>
    <dbReference type="NCBI Taxonomy" id="40686"/>
    <lineage>
        <taxon>Eukaryota</taxon>
        <taxon>Viridiplantae</taxon>
        <taxon>Streptophyta</taxon>
        <taxon>Embryophyta</taxon>
        <taxon>Tracheophyta</taxon>
        <taxon>Spermatophyta</taxon>
        <taxon>Magnoliopsida</taxon>
        <taxon>eudicotyledons</taxon>
        <taxon>Gunneridae</taxon>
        <taxon>Pentapetalae</taxon>
        <taxon>rosids</taxon>
        <taxon>fabids</taxon>
        <taxon>Malpighiales</taxon>
        <taxon>Salicaceae</taxon>
        <taxon>Saliceae</taxon>
        <taxon>Salix</taxon>
    </lineage>
</organism>
<dbReference type="EMBL" id="CAADRP010000335">
    <property type="protein sequence ID" value="VFU26690.1"/>
    <property type="molecule type" value="Genomic_DNA"/>
</dbReference>
<reference evidence="1" key="1">
    <citation type="submission" date="2019-03" db="EMBL/GenBank/DDBJ databases">
        <authorList>
            <person name="Mank J."/>
            <person name="Almeida P."/>
        </authorList>
    </citation>
    <scope>NUCLEOTIDE SEQUENCE</scope>
    <source>
        <strain evidence="1">78183</strain>
    </source>
</reference>
<protein>
    <submittedName>
        <fullName evidence="1">Uncharacterized protein</fullName>
    </submittedName>
</protein>
<gene>
    <name evidence="1" type="ORF">SVIM_LOCUS73636</name>
</gene>
<accession>A0A6N2KK29</accession>
<evidence type="ECO:0000313" key="1">
    <source>
        <dbReference type="EMBL" id="VFU26690.1"/>
    </source>
</evidence>
<proteinExistence type="predicted"/>